<protein>
    <submittedName>
        <fullName evidence="2">Uncharacterized protein</fullName>
    </submittedName>
</protein>
<dbReference type="AlphaFoldDB" id="A0A8X7S1T3"/>
<organism evidence="2 3">
    <name type="scientific">Brassica carinata</name>
    <name type="common">Ethiopian mustard</name>
    <name type="synonym">Abyssinian cabbage</name>
    <dbReference type="NCBI Taxonomy" id="52824"/>
    <lineage>
        <taxon>Eukaryota</taxon>
        <taxon>Viridiplantae</taxon>
        <taxon>Streptophyta</taxon>
        <taxon>Embryophyta</taxon>
        <taxon>Tracheophyta</taxon>
        <taxon>Spermatophyta</taxon>
        <taxon>Magnoliopsida</taxon>
        <taxon>eudicotyledons</taxon>
        <taxon>Gunneridae</taxon>
        <taxon>Pentapetalae</taxon>
        <taxon>rosids</taxon>
        <taxon>malvids</taxon>
        <taxon>Brassicales</taxon>
        <taxon>Brassicaceae</taxon>
        <taxon>Brassiceae</taxon>
        <taxon>Brassica</taxon>
    </lineage>
</organism>
<name>A0A8X7S1T3_BRACI</name>
<evidence type="ECO:0000256" key="1">
    <source>
        <dbReference type="SAM" id="MobiDB-lite"/>
    </source>
</evidence>
<sequence length="94" mass="10574">MIRCAFKKPNETPSSYNRVPNGCNGNTSRSSSSARKRGTTKASYDFVANEAYMKRTNFMSEPKITSLSVQLPHYKHSQAFNMTLRCIGERCASK</sequence>
<feature type="compositionally biased region" description="Polar residues" evidence="1">
    <location>
        <begin position="11"/>
        <end position="33"/>
    </location>
</feature>
<dbReference type="OrthoDB" id="1064394at2759"/>
<gene>
    <name evidence="2" type="ORF">Bca52824_034932</name>
</gene>
<reference evidence="2 3" key="1">
    <citation type="submission" date="2020-02" db="EMBL/GenBank/DDBJ databases">
        <authorList>
            <person name="Ma Q."/>
            <person name="Huang Y."/>
            <person name="Song X."/>
            <person name="Pei D."/>
        </authorList>
    </citation>
    <scope>NUCLEOTIDE SEQUENCE [LARGE SCALE GENOMIC DNA]</scope>
    <source>
        <strain evidence="2">Sxm20200214</strain>
        <tissue evidence="2">Leaf</tissue>
    </source>
</reference>
<dbReference type="EMBL" id="JAAMPC010000008">
    <property type="protein sequence ID" value="KAG2298460.1"/>
    <property type="molecule type" value="Genomic_DNA"/>
</dbReference>
<comment type="caution">
    <text evidence="2">The sequence shown here is derived from an EMBL/GenBank/DDBJ whole genome shotgun (WGS) entry which is preliminary data.</text>
</comment>
<accession>A0A8X7S1T3</accession>
<feature type="region of interest" description="Disordered" evidence="1">
    <location>
        <begin position="1"/>
        <end position="40"/>
    </location>
</feature>
<evidence type="ECO:0000313" key="3">
    <source>
        <dbReference type="Proteomes" id="UP000886595"/>
    </source>
</evidence>
<dbReference type="Proteomes" id="UP000886595">
    <property type="component" value="Unassembled WGS sequence"/>
</dbReference>
<proteinExistence type="predicted"/>
<evidence type="ECO:0000313" key="2">
    <source>
        <dbReference type="EMBL" id="KAG2298460.1"/>
    </source>
</evidence>
<keyword evidence="3" id="KW-1185">Reference proteome</keyword>